<protein>
    <recommendedName>
        <fullName evidence="2">Uncharacterized protein YciY</fullName>
    </recommendedName>
</protein>
<evidence type="ECO:0000256" key="1">
    <source>
        <dbReference type="ARBA" id="ARBA00043959"/>
    </source>
</evidence>
<comment type="similarity">
    <text evidence="1">Belongs to the YciY family.</text>
</comment>
<gene>
    <name evidence="3" type="ORF">AWC35_24530</name>
</gene>
<evidence type="ECO:0000313" key="4">
    <source>
        <dbReference type="Proteomes" id="UP000217182"/>
    </source>
</evidence>
<proteinExistence type="inferred from homology"/>
<evidence type="ECO:0000256" key="2">
    <source>
        <dbReference type="ARBA" id="ARBA00044192"/>
    </source>
</evidence>
<organism evidence="3 4">
    <name type="scientific">Gibbsiella quercinecans</name>
    <dbReference type="NCBI Taxonomy" id="929813"/>
    <lineage>
        <taxon>Bacteria</taxon>
        <taxon>Pseudomonadati</taxon>
        <taxon>Pseudomonadota</taxon>
        <taxon>Gammaproteobacteria</taxon>
        <taxon>Enterobacterales</taxon>
        <taxon>Yersiniaceae</taxon>
        <taxon>Gibbsiella</taxon>
    </lineage>
</organism>
<sequence length="46" mass="5877">MLRQQQRRRHRWLERQSCSNRHILRVRHRLDGQHRRSLLFAVACEW</sequence>
<dbReference type="Pfam" id="PF26518">
    <property type="entry name" value="YciY"/>
    <property type="match status" value="1"/>
</dbReference>
<dbReference type="NCBIfam" id="NF033701">
    <property type="entry name" value="yciY_fam"/>
    <property type="match status" value="1"/>
</dbReference>
<reference evidence="3 4" key="1">
    <citation type="submission" date="2016-01" db="EMBL/GenBank/DDBJ databases">
        <authorList>
            <person name="Oliw E.H."/>
        </authorList>
    </citation>
    <scope>NUCLEOTIDE SEQUENCE [LARGE SCALE GENOMIC DNA]</scope>
    <source>
        <strain evidence="3 4">FRB97</strain>
    </source>
</reference>
<dbReference type="AlphaFoldDB" id="A0A250B7X2"/>
<dbReference type="KEGG" id="gqu:AWC35_24530"/>
<dbReference type="InterPro" id="IPR049586">
    <property type="entry name" value="YciY"/>
</dbReference>
<dbReference type="EMBL" id="CP014136">
    <property type="protein sequence ID" value="ATA22249.1"/>
    <property type="molecule type" value="Genomic_DNA"/>
</dbReference>
<dbReference type="Proteomes" id="UP000217182">
    <property type="component" value="Chromosome"/>
</dbReference>
<name>A0A250B7X2_9GAMM</name>
<accession>A0A250B7X2</accession>
<evidence type="ECO:0000313" key="3">
    <source>
        <dbReference type="EMBL" id="ATA22249.1"/>
    </source>
</evidence>
<keyword evidence="4" id="KW-1185">Reference proteome</keyword>